<comment type="caution">
    <text evidence="9">The sequence shown here is derived from an EMBL/GenBank/DDBJ whole genome shotgun (WGS) entry which is preliminary data.</text>
</comment>
<dbReference type="InterPro" id="IPR004143">
    <property type="entry name" value="BPL_LPL_catalytic"/>
</dbReference>
<evidence type="ECO:0000259" key="8">
    <source>
        <dbReference type="PROSITE" id="PS51733"/>
    </source>
</evidence>
<dbReference type="PROSITE" id="PS51733">
    <property type="entry name" value="BPL_LPL_CATALYTIC"/>
    <property type="match status" value="1"/>
</dbReference>
<dbReference type="PANTHER" id="PTHR12561:SF3">
    <property type="entry name" value="LIPOYLTRANSFERASE 1, MITOCHONDRIAL"/>
    <property type="match status" value="1"/>
</dbReference>
<name>A0ABT7HK91_9FUSO</name>
<dbReference type="Gene3D" id="3.30.390.50">
    <property type="entry name" value="CO dehydrogenase flavoprotein, C-terminal domain"/>
    <property type="match status" value="1"/>
</dbReference>
<evidence type="ECO:0000256" key="4">
    <source>
        <dbReference type="ARBA" id="ARBA00022598"/>
    </source>
</evidence>
<reference evidence="9 10" key="1">
    <citation type="submission" date="2023-06" db="EMBL/GenBank/DDBJ databases">
        <title>Antibody response to the Sneathia vaginalis cytopathogenic toxin A during pregnancy.</title>
        <authorList>
            <person name="Mccoy Z.T."/>
            <person name="Serrano M.G."/>
            <person name="Spaine K."/>
            <person name="Edwards D.J."/>
            <person name="Buck G.A."/>
            <person name="Jefferson K."/>
        </authorList>
    </citation>
    <scope>NUCLEOTIDE SEQUENCE [LARGE SCALE GENOMIC DNA]</scope>
    <source>
        <strain evidence="9 10">CCUG 42621</strain>
    </source>
</reference>
<dbReference type="SUPFAM" id="SSF55681">
    <property type="entry name" value="Class II aaRS and biotin synthetases"/>
    <property type="match status" value="1"/>
</dbReference>
<accession>A0ABT7HK91</accession>
<dbReference type="InterPro" id="IPR004562">
    <property type="entry name" value="LipoylTrfase_LipoateP_Ligase"/>
</dbReference>
<protein>
    <recommendedName>
        <fullName evidence="3">lipoate--protein ligase</fullName>
        <ecNumber evidence="3">6.3.1.20</ecNumber>
    </recommendedName>
</protein>
<comment type="pathway">
    <text evidence="1">Protein modification; protein lipoylation via exogenous pathway; protein N(6)-(lipoyl)lysine from lipoate: step 2/2.</text>
</comment>
<keyword evidence="10" id="KW-1185">Reference proteome</keyword>
<evidence type="ECO:0000256" key="5">
    <source>
        <dbReference type="ARBA" id="ARBA00022741"/>
    </source>
</evidence>
<evidence type="ECO:0000313" key="9">
    <source>
        <dbReference type="EMBL" id="MDK9580938.1"/>
    </source>
</evidence>
<dbReference type="EMBL" id="JASSPP010000008">
    <property type="protein sequence ID" value="MDK9580938.1"/>
    <property type="molecule type" value="Genomic_DNA"/>
</dbReference>
<evidence type="ECO:0000256" key="7">
    <source>
        <dbReference type="ARBA" id="ARBA00048037"/>
    </source>
</evidence>
<evidence type="ECO:0000256" key="6">
    <source>
        <dbReference type="ARBA" id="ARBA00022840"/>
    </source>
</evidence>
<evidence type="ECO:0000256" key="2">
    <source>
        <dbReference type="ARBA" id="ARBA00005124"/>
    </source>
</evidence>
<keyword evidence="6" id="KW-0067">ATP-binding</keyword>
<keyword evidence="4 9" id="KW-0436">Ligase</keyword>
<dbReference type="Proteomes" id="UP001225134">
    <property type="component" value="Unassembled WGS sequence"/>
</dbReference>
<proteinExistence type="predicted"/>
<dbReference type="RefSeq" id="WP_285153176.1">
    <property type="nucleotide sequence ID" value="NZ_JASSPP010000008.1"/>
</dbReference>
<dbReference type="GO" id="GO:0016979">
    <property type="term" value="F:lipoate-protein ligase activity"/>
    <property type="evidence" value="ECO:0007669"/>
    <property type="project" value="UniProtKB-EC"/>
</dbReference>
<dbReference type="InterPro" id="IPR045864">
    <property type="entry name" value="aa-tRNA-synth_II/BPL/LPL"/>
</dbReference>
<evidence type="ECO:0000256" key="1">
    <source>
        <dbReference type="ARBA" id="ARBA00005085"/>
    </source>
</evidence>
<dbReference type="InterPro" id="IPR019491">
    <property type="entry name" value="Lipoate_protein_ligase_C"/>
</dbReference>
<evidence type="ECO:0000313" key="10">
    <source>
        <dbReference type="Proteomes" id="UP001225134"/>
    </source>
</evidence>
<dbReference type="Pfam" id="PF21948">
    <property type="entry name" value="LplA-B_cat"/>
    <property type="match status" value="1"/>
</dbReference>
<organism evidence="9 10">
    <name type="scientific">Sneathia sanguinegens</name>
    <dbReference type="NCBI Taxonomy" id="40543"/>
    <lineage>
        <taxon>Bacteria</taxon>
        <taxon>Fusobacteriati</taxon>
        <taxon>Fusobacteriota</taxon>
        <taxon>Fusobacteriia</taxon>
        <taxon>Fusobacteriales</taxon>
        <taxon>Leptotrichiaceae</taxon>
        <taxon>Sneathia</taxon>
    </lineage>
</organism>
<dbReference type="EC" id="6.3.1.20" evidence="3"/>
<dbReference type="SUPFAM" id="SSF82649">
    <property type="entry name" value="SufE/NifU"/>
    <property type="match status" value="1"/>
</dbReference>
<comment type="pathway">
    <text evidence="2">Protein modification; protein lipoylation via exogenous pathway; protein N(6)-(lipoyl)lysine from lipoate: step 1/2.</text>
</comment>
<gene>
    <name evidence="9" type="ORF">QQA45_05345</name>
</gene>
<feature type="domain" description="BPL/LPL catalytic" evidence="8">
    <location>
        <begin position="26"/>
        <end position="213"/>
    </location>
</feature>
<comment type="catalytic activity">
    <reaction evidence="7">
        <text>L-lysyl-[lipoyl-carrier protein] + (R)-lipoate + ATP = N(6)-[(R)-lipoyl]-L-lysyl-[lipoyl-carrier protein] + AMP + diphosphate + H(+)</text>
        <dbReference type="Rhea" id="RHEA:49288"/>
        <dbReference type="Rhea" id="RHEA-COMP:10500"/>
        <dbReference type="Rhea" id="RHEA-COMP:10502"/>
        <dbReference type="ChEBI" id="CHEBI:15378"/>
        <dbReference type="ChEBI" id="CHEBI:29969"/>
        <dbReference type="ChEBI" id="CHEBI:30616"/>
        <dbReference type="ChEBI" id="CHEBI:33019"/>
        <dbReference type="ChEBI" id="CHEBI:83088"/>
        <dbReference type="ChEBI" id="CHEBI:83099"/>
        <dbReference type="ChEBI" id="CHEBI:456215"/>
        <dbReference type="EC" id="6.3.1.20"/>
    </reaction>
</comment>
<dbReference type="CDD" id="cd16443">
    <property type="entry name" value="LplA"/>
    <property type="match status" value="1"/>
</dbReference>
<evidence type="ECO:0000256" key="3">
    <source>
        <dbReference type="ARBA" id="ARBA00012367"/>
    </source>
</evidence>
<dbReference type="Gene3D" id="3.30.930.10">
    <property type="entry name" value="Bira Bifunctional Protein, Domain 2"/>
    <property type="match status" value="1"/>
</dbReference>
<dbReference type="Pfam" id="PF10437">
    <property type="entry name" value="Lip_prot_lig_C"/>
    <property type="match status" value="1"/>
</dbReference>
<keyword evidence="5" id="KW-0547">Nucleotide-binding</keyword>
<sequence>MKYIVSKTNDTHFNMAMEEYCFKKLTDEEEIFILWINQPSIIIGKHQNAIEEINAEYVRENNICVARRVSGGGAVYHDLNNLNYTIISSKVGNEAFDFKTFSQPVINVLKKLGVNAEFTGRNDIQIDNKKICGNAQAYFNGRMMHHGCLLFDVDLTVLTKALKVSKDKIESKGIKSVRSRVTNILNELPKKITIKQFMDMILEEMKSTEKDFTEYVFTEKQLEEIKHARDTKQATWDWVYGKAPDYNIKRGVKYQSGKITTYADVQGSIIKNIKIYGDFFGIKDVDDIEKVLIGRRYTYKDVLEALKDIDISKYFLGITKEEVAKAICEI</sequence>
<dbReference type="PANTHER" id="PTHR12561">
    <property type="entry name" value="LIPOATE-PROTEIN LIGASE"/>
    <property type="match status" value="1"/>
</dbReference>
<dbReference type="NCBIfam" id="TIGR00545">
    <property type="entry name" value="lipoyltrans"/>
    <property type="match status" value="1"/>
</dbReference>